<evidence type="ECO:0000256" key="5">
    <source>
        <dbReference type="ARBA" id="ARBA00023194"/>
    </source>
</evidence>
<feature type="domain" description="Ketosynthase family 3 (KS3)" evidence="11">
    <location>
        <begin position="1880"/>
        <end position="2057"/>
    </location>
</feature>
<dbReference type="Pfam" id="PF14765">
    <property type="entry name" value="PS-DH"/>
    <property type="match status" value="1"/>
</dbReference>
<dbReference type="Pfam" id="PF22953">
    <property type="entry name" value="SpnB_Rossmann"/>
    <property type="match status" value="1"/>
</dbReference>
<evidence type="ECO:0000313" key="14">
    <source>
        <dbReference type="Proteomes" id="UP000634229"/>
    </source>
</evidence>
<feature type="region of interest" description="C-terminal hotdog fold" evidence="8">
    <location>
        <begin position="1085"/>
        <end position="1249"/>
    </location>
</feature>
<feature type="region of interest" description="Disordered" evidence="9">
    <location>
        <begin position="1447"/>
        <end position="1479"/>
    </location>
</feature>
<dbReference type="SUPFAM" id="SSF47336">
    <property type="entry name" value="ACP-like"/>
    <property type="match status" value="1"/>
</dbReference>
<keyword evidence="14" id="KW-1185">Reference proteome</keyword>
<dbReference type="InterPro" id="IPR018201">
    <property type="entry name" value="Ketoacyl_synth_AS"/>
</dbReference>
<dbReference type="EMBL" id="JAERRF010000060">
    <property type="protein sequence ID" value="MBL1102707.1"/>
    <property type="molecule type" value="Genomic_DNA"/>
</dbReference>
<dbReference type="SMART" id="SM00826">
    <property type="entry name" value="PKS_DH"/>
    <property type="match status" value="1"/>
</dbReference>
<accession>A0ABS1NRK3</accession>
<dbReference type="InterPro" id="IPR016035">
    <property type="entry name" value="Acyl_Trfase/lysoPLipase"/>
</dbReference>
<evidence type="ECO:0000256" key="6">
    <source>
        <dbReference type="ARBA" id="ARBA00023268"/>
    </source>
</evidence>
<evidence type="ECO:0000256" key="2">
    <source>
        <dbReference type="ARBA" id="ARBA00022450"/>
    </source>
</evidence>
<sequence>MATSSEELVKALRESLKENDRLWQRYQDLVTASHEPIAIVGMGCRFPGGATSPETLWHLVASGVDGISPFPADRGWDLEDFGDIAEVGGFLHEAPHFDAELFGISPREALAMDPQQRLLLETSWEALERAGIAPLSLSGSRTGVFCGVSGNGYGGHLHEGTAETEGYLLTGSTPSIVSGRIAYTLGFEGPAVSVDTACSSALTALHLACQALRAGECTMALAGGATIMANPGIFLEFARQGGLARDGRCKAFADVADGTGWAEGAGVLVLERLSDAQRLGHPVLAVVRGSAVNQDGASNGLTAPNGPSQQRVIQQALDAARLSPSDVDAVEAHGTGTRLGDPIEAQALMATYGQGRDGQDPLWLGSVKSNIGHSQAAAGAASVIKMVMALRNQRLPKTLHADTPSSHVDWNAGAVRLLTEARAWPRDPQGERPRRAGVSAFAISGTNAHIILEEAPATRETTVKPSAAGLPVVPWVLSGRSAQALRAQAGRLATFLEEDGAQQVSAADVGLSLAATRTVLEHRAVVLGADQEALRAGVTSLEAGGADGATVVSGTVAEGRTAWMFTGQGSQRPGMGRELYECFPVFAQALDEVCRLLDAELAGAADFGVPVREVLFAAEGEAEAALLDRTGYAQTGLFAVQVALVQLLRSWGMSPDVVLGHSIGEVVAAYTAGVFELTDAARLVAARARLMQALPTGGAMAAIEADEAEVTEILDGLPDASRAEIAAVNGPTAVVVSGVEAAVVRTMTIAQERGHRVSRLRVSHAFHSQLMEPMLDTFADVAEGIRYHRPTLAAVSTVSGQPVTSRDWATPGYWVDQVRRPVRFHDALRTATGPLTVSRLLEVGPDPVLTGLAGLAAFSGITQDSSEPAAASVLRKGRAEAESLLSAASEMFVRGAKLDWPAVFAGTGAQRTELPTYAFQRQRYWLRPSRSVTDATGLGLGAVGHPLLGAALRLAGSDTVLLTSRLSVQTHPWLADHVVAGAVVVPGTVCVELAVQAGDQVGCDHVADLTLREPLVLPREGTLHLQITVEPADDDPQRTLRIYGRSQDAPADQSWTLHATGTLTTAGHGTDWDLRAWPPEGAEPIPAEDLRDLYERLAEAGLTYGPAFRGLREAWRHGEDLLVEAVLPEQAAEGGGTGDIVGGAAREVAGDLAGHVAAHAAQFGLHPALLDTVLHALGLAEQAETDASLPFLWSGVSLSAVGASTVRARLSPRGAGSAEFALRVADAEGEPVAEVASLVLRPVSNAGLLGRTGGSPTADSLYRLEWTPIDVVADADAAGTESGEPEAPGWAVLTDPRPWQASGVPVTGYADLAALTSALDDGESTPDTVLLSLTHGEDTKAAEVLADVLRLVHTWLDEERLAQSRLVLVTSGAVRSDVTDLAGAAVWGLVRSAMSEHPSRFVLADVDNEPSSYRALADVLARTEESQCAVHGGEVWLPRIARMATAPGTASDSASDDFSETTSETASGEDSGAVSEARSEVPEKVMVAAIEAEAIGLWPAHGTVLITGGTGGLGAVIARHLVSNHGVRNLLLLSRRGPNAPGAGELHQELTDLGAQVTMIALDVSDRDALAVVLDGVSDGAPLTGIVHAAGVLDDGLIADLTPERLNQVLAAKAESALHLHELTRDNRDLTAFVLFSSFAGVVGNAGQAAYAAANSLLDALALSRRTQGLATVSLAWGMWEHTDGMGGRMAGAEVARLRRLGFPPLRTQDALTLFDTALGADEPLVLPVALHTTALAARRDSLPAVLRGIVPASASSRRRTVGGGGGSVGLVHRLRGLSSGEQERLLLDLVQSEVAAVLGHQSGAVVDPVRAFKDLGFDSLTAVDLRNRLNRATALTLPATLVFDHPSPSALTAYLRKQVLGESAEQDLVPSSARVVVTDEPIAIVGMGCRYPGGVTSPEALWGLAASGGDGISFFPSDRGWDVERLFDPDGERAGSSYVCEGGFLLDAAEFDSGLFGISPREALAMDPQQRLLLETSWEALERAGLDPLSLRGSATGVFAGLMYHDYASRLEGIPEEVEGLLGNGNAGSVFSGRVSYVFGFEGPAVTVDTACSSSL</sequence>
<evidence type="ECO:0000313" key="13">
    <source>
        <dbReference type="EMBL" id="MBL1102707.1"/>
    </source>
</evidence>
<comment type="pathway">
    <text evidence="1">Antibiotic biosynthesis.</text>
</comment>
<dbReference type="InterPro" id="IPR055123">
    <property type="entry name" value="SpnB-like_Rossmann"/>
</dbReference>
<dbReference type="InterPro" id="IPR042104">
    <property type="entry name" value="PKS_dehydratase_sf"/>
</dbReference>
<feature type="active site" description="Proton acceptor; for dehydratase activity" evidence="8">
    <location>
        <position position="977"/>
    </location>
</feature>
<feature type="region of interest" description="N-terminal hotdog fold" evidence="8">
    <location>
        <begin position="945"/>
        <end position="1070"/>
    </location>
</feature>
<dbReference type="Gene3D" id="3.10.129.110">
    <property type="entry name" value="Polyketide synthase dehydratase"/>
    <property type="match status" value="1"/>
</dbReference>
<feature type="non-terminal residue" evidence="13">
    <location>
        <position position="2057"/>
    </location>
</feature>
<protein>
    <submittedName>
        <fullName evidence="13">SDR family NAD(P)-dependent oxidoreductase</fullName>
    </submittedName>
</protein>
<dbReference type="Gene3D" id="3.40.366.10">
    <property type="entry name" value="Malonyl-Coenzyme A Acyl Carrier Protein, domain 2"/>
    <property type="match status" value="1"/>
</dbReference>
<dbReference type="SUPFAM" id="SSF53901">
    <property type="entry name" value="Thiolase-like"/>
    <property type="match status" value="2"/>
</dbReference>
<feature type="domain" description="PKS/mFAS DH" evidence="12">
    <location>
        <begin position="945"/>
        <end position="1249"/>
    </location>
</feature>
<dbReference type="Pfam" id="PF08659">
    <property type="entry name" value="KR"/>
    <property type="match status" value="1"/>
</dbReference>
<dbReference type="Gene3D" id="3.30.70.3290">
    <property type="match status" value="1"/>
</dbReference>
<dbReference type="Pfam" id="PF02801">
    <property type="entry name" value="Ketoacyl-synt_C"/>
    <property type="match status" value="1"/>
</dbReference>
<dbReference type="InterPro" id="IPR020806">
    <property type="entry name" value="PKS_PP-bd"/>
</dbReference>
<dbReference type="InterPro" id="IPR009081">
    <property type="entry name" value="PP-bd_ACP"/>
</dbReference>
<dbReference type="PROSITE" id="PS50075">
    <property type="entry name" value="CARRIER"/>
    <property type="match status" value="1"/>
</dbReference>
<dbReference type="CDD" id="cd00833">
    <property type="entry name" value="PKS"/>
    <property type="match status" value="2"/>
</dbReference>
<dbReference type="InterPro" id="IPR016039">
    <property type="entry name" value="Thiolase-like"/>
</dbReference>
<evidence type="ECO:0000259" key="10">
    <source>
        <dbReference type="PROSITE" id="PS50075"/>
    </source>
</evidence>
<dbReference type="Gene3D" id="3.40.50.11460">
    <property type="match status" value="1"/>
</dbReference>
<dbReference type="PROSITE" id="PS52019">
    <property type="entry name" value="PKS_MFAS_DH"/>
    <property type="match status" value="1"/>
</dbReference>
<dbReference type="Pfam" id="PF00698">
    <property type="entry name" value="Acyl_transf_1"/>
    <property type="match status" value="1"/>
</dbReference>
<dbReference type="InterPro" id="IPR014030">
    <property type="entry name" value="Ketoacyl_synth_N"/>
</dbReference>
<dbReference type="InterPro" id="IPR020841">
    <property type="entry name" value="PKS_Beta-ketoAc_synthase_dom"/>
</dbReference>
<dbReference type="SUPFAM" id="SSF55048">
    <property type="entry name" value="Probable ACP-binding domain of malonyl-CoA ACP transacylase"/>
    <property type="match status" value="1"/>
</dbReference>
<dbReference type="SMART" id="SM00822">
    <property type="entry name" value="PKS_KR"/>
    <property type="match status" value="1"/>
</dbReference>
<dbReference type="SMART" id="SM00825">
    <property type="entry name" value="PKS_KS"/>
    <property type="match status" value="1"/>
</dbReference>
<dbReference type="InterPro" id="IPR014043">
    <property type="entry name" value="Acyl_transferase_dom"/>
</dbReference>
<dbReference type="PANTHER" id="PTHR43775:SF51">
    <property type="entry name" value="INACTIVE PHENOLPHTHIOCEROL SYNTHESIS POLYKETIDE SYNTHASE TYPE I PKS1-RELATED"/>
    <property type="match status" value="1"/>
</dbReference>
<proteinExistence type="predicted"/>
<dbReference type="PANTHER" id="PTHR43775">
    <property type="entry name" value="FATTY ACID SYNTHASE"/>
    <property type="match status" value="1"/>
</dbReference>
<evidence type="ECO:0000256" key="4">
    <source>
        <dbReference type="ARBA" id="ARBA00022679"/>
    </source>
</evidence>
<reference evidence="13 14" key="1">
    <citation type="submission" date="2021-01" db="EMBL/GenBank/DDBJ databases">
        <title>WGS of actinomycetes isolated from Thailand.</title>
        <authorList>
            <person name="Thawai C."/>
        </authorList>
    </citation>
    <scope>NUCLEOTIDE SEQUENCE [LARGE SCALE GENOMIC DNA]</scope>
    <source>
        <strain evidence="13 14">CA1R205</strain>
    </source>
</reference>
<keyword evidence="3" id="KW-0597">Phosphoprotein</keyword>
<dbReference type="Pfam" id="PF16197">
    <property type="entry name" value="KAsynt_C_assoc"/>
    <property type="match status" value="1"/>
</dbReference>
<dbReference type="InterPro" id="IPR013968">
    <property type="entry name" value="PKS_KR"/>
</dbReference>
<keyword evidence="5" id="KW-0045">Antibiotic biosynthesis</keyword>
<dbReference type="Proteomes" id="UP000634229">
    <property type="component" value="Unassembled WGS sequence"/>
</dbReference>
<keyword evidence="7" id="KW-0012">Acyltransferase</keyword>
<dbReference type="PROSITE" id="PS00012">
    <property type="entry name" value="PHOSPHOPANTETHEINE"/>
    <property type="match status" value="1"/>
</dbReference>
<gene>
    <name evidence="13" type="ORF">JK363_40245</name>
</gene>
<dbReference type="Gene3D" id="3.40.50.720">
    <property type="entry name" value="NAD(P)-binding Rossmann-like Domain"/>
    <property type="match status" value="1"/>
</dbReference>
<organism evidence="13 14">
    <name type="scientific">Streptomyces coffeae</name>
    <dbReference type="NCBI Taxonomy" id="621382"/>
    <lineage>
        <taxon>Bacteria</taxon>
        <taxon>Bacillati</taxon>
        <taxon>Actinomycetota</taxon>
        <taxon>Actinomycetes</taxon>
        <taxon>Kitasatosporales</taxon>
        <taxon>Streptomycetaceae</taxon>
        <taxon>Streptomyces</taxon>
    </lineage>
</organism>
<dbReference type="SUPFAM" id="SSF52151">
    <property type="entry name" value="FabD/lysophospholipase-like"/>
    <property type="match status" value="1"/>
</dbReference>
<dbReference type="InterPro" id="IPR057326">
    <property type="entry name" value="KR_dom"/>
</dbReference>
<dbReference type="SUPFAM" id="SSF51735">
    <property type="entry name" value="NAD(P)-binding Rossmann-fold domains"/>
    <property type="match status" value="2"/>
</dbReference>
<dbReference type="InterPro" id="IPR036291">
    <property type="entry name" value="NAD(P)-bd_dom_sf"/>
</dbReference>
<dbReference type="InterPro" id="IPR049551">
    <property type="entry name" value="PKS_DH_C"/>
</dbReference>
<evidence type="ECO:0000256" key="8">
    <source>
        <dbReference type="PROSITE-ProRule" id="PRU01363"/>
    </source>
</evidence>
<feature type="domain" description="Ketosynthase family 3 (KS3)" evidence="11">
    <location>
        <begin position="34"/>
        <end position="454"/>
    </location>
</feature>
<evidence type="ECO:0000256" key="9">
    <source>
        <dbReference type="SAM" id="MobiDB-lite"/>
    </source>
</evidence>
<evidence type="ECO:0000256" key="3">
    <source>
        <dbReference type="ARBA" id="ARBA00022553"/>
    </source>
</evidence>
<dbReference type="InterPro" id="IPR032821">
    <property type="entry name" value="PKS_assoc"/>
</dbReference>
<evidence type="ECO:0000256" key="7">
    <source>
        <dbReference type="ARBA" id="ARBA00023315"/>
    </source>
</evidence>
<dbReference type="InterPro" id="IPR016036">
    <property type="entry name" value="Malonyl_transacylase_ACP-bd"/>
</dbReference>
<dbReference type="InterPro" id="IPR036736">
    <property type="entry name" value="ACP-like_sf"/>
</dbReference>
<dbReference type="InterPro" id="IPR006162">
    <property type="entry name" value="Ppantetheine_attach_site"/>
</dbReference>
<dbReference type="InterPro" id="IPR049552">
    <property type="entry name" value="PKS_DH_N"/>
</dbReference>
<dbReference type="SMART" id="SM00823">
    <property type="entry name" value="PKS_PP"/>
    <property type="match status" value="1"/>
</dbReference>
<dbReference type="SMART" id="SM01294">
    <property type="entry name" value="PKS_PP_betabranch"/>
    <property type="match status" value="1"/>
</dbReference>
<keyword evidence="4" id="KW-0808">Transferase</keyword>
<dbReference type="PROSITE" id="PS00606">
    <property type="entry name" value="KS3_1"/>
    <property type="match status" value="1"/>
</dbReference>
<keyword evidence="2" id="KW-0596">Phosphopantetheine</keyword>
<feature type="active site" description="Proton donor; for dehydratase activity" evidence="8">
    <location>
        <position position="1171"/>
    </location>
</feature>
<evidence type="ECO:0000259" key="12">
    <source>
        <dbReference type="PROSITE" id="PS52019"/>
    </source>
</evidence>
<dbReference type="InterPro" id="IPR001227">
    <property type="entry name" value="Ac_transferase_dom_sf"/>
</dbReference>
<dbReference type="InterPro" id="IPR050091">
    <property type="entry name" value="PKS_NRPS_Biosynth_Enz"/>
</dbReference>
<dbReference type="PROSITE" id="PS52004">
    <property type="entry name" value="KS3_2"/>
    <property type="match status" value="2"/>
</dbReference>
<dbReference type="InterPro" id="IPR049900">
    <property type="entry name" value="PKS_mFAS_DH"/>
</dbReference>
<dbReference type="Gene3D" id="1.10.1200.10">
    <property type="entry name" value="ACP-like"/>
    <property type="match status" value="1"/>
</dbReference>
<dbReference type="Pfam" id="PF00109">
    <property type="entry name" value="ketoacyl-synt"/>
    <property type="match status" value="2"/>
</dbReference>
<dbReference type="Pfam" id="PF21089">
    <property type="entry name" value="PKS_DH_N"/>
    <property type="match status" value="1"/>
</dbReference>
<dbReference type="CDD" id="cd08956">
    <property type="entry name" value="KR_3_FAS_SDR_x"/>
    <property type="match status" value="1"/>
</dbReference>
<dbReference type="InterPro" id="IPR020807">
    <property type="entry name" value="PKS_DH"/>
</dbReference>
<name>A0ABS1NRK3_9ACTN</name>
<dbReference type="Pfam" id="PF00550">
    <property type="entry name" value="PP-binding"/>
    <property type="match status" value="1"/>
</dbReference>
<comment type="caution">
    <text evidence="13">The sequence shown here is derived from an EMBL/GenBank/DDBJ whole genome shotgun (WGS) entry which is preliminary data.</text>
</comment>
<keyword evidence="6" id="KW-0511">Multifunctional enzyme</keyword>
<evidence type="ECO:0000256" key="1">
    <source>
        <dbReference type="ARBA" id="ARBA00004792"/>
    </source>
</evidence>
<dbReference type="SMART" id="SM00827">
    <property type="entry name" value="PKS_AT"/>
    <property type="match status" value="1"/>
</dbReference>
<feature type="domain" description="Carrier" evidence="10">
    <location>
        <begin position="1785"/>
        <end position="1860"/>
    </location>
</feature>
<dbReference type="InterPro" id="IPR014031">
    <property type="entry name" value="Ketoacyl_synth_C"/>
</dbReference>
<dbReference type="Gene3D" id="3.40.47.10">
    <property type="match status" value="2"/>
</dbReference>
<evidence type="ECO:0000259" key="11">
    <source>
        <dbReference type="PROSITE" id="PS52004"/>
    </source>
</evidence>